<dbReference type="HAMAP" id="MF_01186">
    <property type="entry name" value="LPS_assembly_LptE"/>
    <property type="match status" value="1"/>
</dbReference>
<comment type="caution">
    <text evidence="7">The sequence shown here is derived from an EMBL/GenBank/DDBJ whole genome shotgun (WGS) entry which is preliminary data.</text>
</comment>
<evidence type="ECO:0000256" key="6">
    <source>
        <dbReference type="HAMAP-Rule" id="MF_01186"/>
    </source>
</evidence>
<sequence length="169" mass="18966">MNSLLRCGLLIGLIGFLSACGFQLQGSHNWPSAWPHYRLDYSARQPAMLYFATALDRALQQRGVTAQGEPRFTIKLHRLRDTRVVAAIGADGKAVEYELGRHVDFQILAGEWRSEVYSLSADRRMSFDPTVVLAKDVEEARLREGLARDLIELLLLRAEVDLRSLPGDA</sequence>
<keyword evidence="1 6" id="KW-0732">Signal</keyword>
<evidence type="ECO:0000256" key="1">
    <source>
        <dbReference type="ARBA" id="ARBA00022729"/>
    </source>
</evidence>
<dbReference type="GO" id="GO:1990351">
    <property type="term" value="C:transporter complex"/>
    <property type="evidence" value="ECO:0007669"/>
    <property type="project" value="TreeGrafter"/>
</dbReference>
<dbReference type="GO" id="GO:0001530">
    <property type="term" value="F:lipopolysaccharide binding"/>
    <property type="evidence" value="ECO:0007669"/>
    <property type="project" value="TreeGrafter"/>
</dbReference>
<keyword evidence="3 6" id="KW-0564">Palmitate</keyword>
<dbReference type="Gene3D" id="3.30.160.150">
    <property type="entry name" value="Lipoprotein like domain"/>
    <property type="match status" value="1"/>
</dbReference>
<gene>
    <name evidence="6" type="primary">lptE</name>
    <name evidence="7" type="ORF">ATO7_09437</name>
</gene>
<dbReference type="RefSeq" id="WP_083561486.1">
    <property type="nucleotide sequence ID" value="NZ_AQQV01000002.1"/>
</dbReference>
<comment type="subunit">
    <text evidence="6">Component of the lipopolysaccharide transport and assembly complex. Interacts with LptD.</text>
</comment>
<name>A0A1Y1SEY5_9GAMM</name>
<evidence type="ECO:0000256" key="5">
    <source>
        <dbReference type="ARBA" id="ARBA00023288"/>
    </source>
</evidence>
<dbReference type="GO" id="GO:0009279">
    <property type="term" value="C:cell outer membrane"/>
    <property type="evidence" value="ECO:0007669"/>
    <property type="project" value="UniProtKB-SubCell"/>
</dbReference>
<reference evidence="7 8" key="1">
    <citation type="submission" date="2013-04" db="EMBL/GenBank/DDBJ databases">
        <title>Oceanococcus atlanticus 22II-S10r2 Genome Sequencing.</title>
        <authorList>
            <person name="Lai Q."/>
            <person name="Li G."/>
            <person name="Shao Z."/>
        </authorList>
    </citation>
    <scope>NUCLEOTIDE SEQUENCE [LARGE SCALE GENOMIC DNA]</scope>
    <source>
        <strain evidence="7 8">22II-S10r2</strain>
    </source>
</reference>
<evidence type="ECO:0000256" key="4">
    <source>
        <dbReference type="ARBA" id="ARBA00023237"/>
    </source>
</evidence>
<comment type="similarity">
    <text evidence="6">Belongs to the LptE lipoprotein family.</text>
</comment>
<keyword evidence="8" id="KW-1185">Reference proteome</keyword>
<organism evidence="7 8">
    <name type="scientific">Oceanococcus atlanticus</name>
    <dbReference type="NCBI Taxonomy" id="1317117"/>
    <lineage>
        <taxon>Bacteria</taxon>
        <taxon>Pseudomonadati</taxon>
        <taxon>Pseudomonadota</taxon>
        <taxon>Gammaproteobacteria</taxon>
        <taxon>Chromatiales</taxon>
        <taxon>Oceanococcaceae</taxon>
        <taxon>Oceanococcus</taxon>
    </lineage>
</organism>
<dbReference type="Proteomes" id="UP000192342">
    <property type="component" value="Unassembled WGS sequence"/>
</dbReference>
<evidence type="ECO:0000256" key="2">
    <source>
        <dbReference type="ARBA" id="ARBA00023136"/>
    </source>
</evidence>
<keyword evidence="5 6" id="KW-0449">Lipoprotein</keyword>
<accession>A0A1Y1SEY5</accession>
<protein>
    <recommendedName>
        <fullName evidence="6">LPS-assembly lipoprotein LptE</fullName>
    </recommendedName>
</protein>
<dbReference type="InterPro" id="IPR007485">
    <property type="entry name" value="LPS_assembly_LptE"/>
</dbReference>
<dbReference type="PANTHER" id="PTHR38098">
    <property type="entry name" value="LPS-ASSEMBLY LIPOPROTEIN LPTE"/>
    <property type="match status" value="1"/>
</dbReference>
<evidence type="ECO:0000256" key="3">
    <source>
        <dbReference type="ARBA" id="ARBA00023139"/>
    </source>
</evidence>
<comment type="subcellular location">
    <subcellularLocation>
        <location evidence="6">Cell outer membrane</location>
        <topology evidence="6">Lipid-anchor</topology>
    </subcellularLocation>
</comment>
<evidence type="ECO:0000313" key="8">
    <source>
        <dbReference type="Proteomes" id="UP000192342"/>
    </source>
</evidence>
<keyword evidence="4 6" id="KW-0998">Cell outer membrane</keyword>
<keyword evidence="2 6" id="KW-0472">Membrane</keyword>
<dbReference type="PROSITE" id="PS51257">
    <property type="entry name" value="PROKAR_LIPOPROTEIN"/>
    <property type="match status" value="1"/>
</dbReference>
<dbReference type="Pfam" id="PF04390">
    <property type="entry name" value="LptE"/>
    <property type="match status" value="1"/>
</dbReference>
<comment type="function">
    <text evidence="6">Together with LptD, is involved in the assembly of lipopolysaccharide (LPS) at the surface of the outer membrane. Required for the proper assembly of LptD. Binds LPS and may serve as the LPS recognition site at the outer membrane.</text>
</comment>
<dbReference type="AlphaFoldDB" id="A0A1Y1SEY5"/>
<dbReference type="STRING" id="1317117.ATO7_09437"/>
<proteinExistence type="inferred from homology"/>
<dbReference type="OrthoDB" id="7349153at2"/>
<dbReference type="PANTHER" id="PTHR38098:SF1">
    <property type="entry name" value="LPS-ASSEMBLY LIPOPROTEIN LPTE"/>
    <property type="match status" value="1"/>
</dbReference>
<dbReference type="GO" id="GO:0015920">
    <property type="term" value="P:lipopolysaccharide transport"/>
    <property type="evidence" value="ECO:0007669"/>
    <property type="project" value="TreeGrafter"/>
</dbReference>
<evidence type="ECO:0000313" key="7">
    <source>
        <dbReference type="EMBL" id="ORE87253.1"/>
    </source>
</evidence>
<dbReference type="GO" id="GO:0043165">
    <property type="term" value="P:Gram-negative-bacterium-type cell outer membrane assembly"/>
    <property type="evidence" value="ECO:0007669"/>
    <property type="project" value="UniProtKB-UniRule"/>
</dbReference>
<dbReference type="EMBL" id="AQQV01000002">
    <property type="protein sequence ID" value="ORE87253.1"/>
    <property type="molecule type" value="Genomic_DNA"/>
</dbReference>